<name>W9E4H8_9ACTN</name>
<evidence type="ECO:0000256" key="5">
    <source>
        <dbReference type="ARBA" id="ARBA00022989"/>
    </source>
</evidence>
<comment type="caution">
    <text evidence="11">The sequence shown here is derived from an EMBL/GenBank/DDBJ whole genome shotgun (WGS) entry which is preliminary data.</text>
</comment>
<feature type="transmembrane region" description="Helical" evidence="8">
    <location>
        <begin position="70"/>
        <end position="90"/>
    </location>
</feature>
<dbReference type="PROSITE" id="PS50893">
    <property type="entry name" value="ABC_TRANSPORTER_2"/>
    <property type="match status" value="1"/>
</dbReference>
<dbReference type="InterPro" id="IPR003439">
    <property type="entry name" value="ABC_transporter-like_ATP-bd"/>
</dbReference>
<reference evidence="11 12" key="1">
    <citation type="submission" date="2013-08" db="EMBL/GenBank/DDBJ databases">
        <authorList>
            <consortium name="DOE Joint Genome Institute"/>
            <person name="Eisen J."/>
            <person name="Huntemann M."/>
            <person name="Han J."/>
            <person name="Chen A."/>
            <person name="Kyrpides N."/>
            <person name="Mavromatis K."/>
            <person name="Markowitz V."/>
            <person name="Palaniappan K."/>
            <person name="Ivanova N."/>
            <person name="Schaumberg A."/>
            <person name="Pati A."/>
            <person name="Liolios K."/>
            <person name="Nordberg H.P."/>
            <person name="Cantor M.N."/>
            <person name="Hua S.X."/>
            <person name="Woyke T."/>
        </authorList>
    </citation>
    <scope>NUCLEOTIDE SEQUENCE [LARGE SCALE GENOMIC DNA]</scope>
    <source>
        <strain evidence="11 12">DSM 44927</strain>
    </source>
</reference>
<feature type="transmembrane region" description="Helical" evidence="8">
    <location>
        <begin position="38"/>
        <end position="58"/>
    </location>
</feature>
<dbReference type="InterPro" id="IPR003593">
    <property type="entry name" value="AAA+_ATPase"/>
</dbReference>
<keyword evidence="12" id="KW-1185">Reference proteome</keyword>
<dbReference type="GO" id="GO:0015421">
    <property type="term" value="F:ABC-type oligopeptide transporter activity"/>
    <property type="evidence" value="ECO:0007669"/>
    <property type="project" value="TreeGrafter"/>
</dbReference>
<dbReference type="OrthoDB" id="9806127at2"/>
<dbReference type="GO" id="GO:0005524">
    <property type="term" value="F:ATP binding"/>
    <property type="evidence" value="ECO:0007669"/>
    <property type="project" value="UniProtKB-KW"/>
</dbReference>
<dbReference type="Gene3D" id="1.20.1560.10">
    <property type="entry name" value="ABC transporter type 1, transmembrane domain"/>
    <property type="match status" value="1"/>
</dbReference>
<evidence type="ECO:0000256" key="3">
    <source>
        <dbReference type="ARBA" id="ARBA00022741"/>
    </source>
</evidence>
<protein>
    <submittedName>
        <fullName evidence="11">ABC-type multidrug transport system, ATPase and permease component</fullName>
    </submittedName>
</protein>
<comment type="subcellular location">
    <subcellularLocation>
        <location evidence="1">Cell membrane</location>
        <topology evidence="1">Multi-pass membrane protein</topology>
    </subcellularLocation>
</comment>
<keyword evidence="2 8" id="KW-0812">Transmembrane</keyword>
<dbReference type="PATRIC" id="fig|479430.3.peg.98"/>
<evidence type="ECO:0000259" key="9">
    <source>
        <dbReference type="PROSITE" id="PS50893"/>
    </source>
</evidence>
<accession>W9E4H8</accession>
<evidence type="ECO:0000256" key="8">
    <source>
        <dbReference type="SAM" id="Phobius"/>
    </source>
</evidence>
<dbReference type="InterPro" id="IPR011527">
    <property type="entry name" value="ABC1_TM_dom"/>
</dbReference>
<evidence type="ECO:0000259" key="10">
    <source>
        <dbReference type="PROSITE" id="PS50929"/>
    </source>
</evidence>
<evidence type="ECO:0000313" key="11">
    <source>
        <dbReference type="EMBL" id="ETA71072.1"/>
    </source>
</evidence>
<dbReference type="PANTHER" id="PTHR43394">
    <property type="entry name" value="ATP-DEPENDENT PERMEASE MDL1, MITOCHONDRIAL"/>
    <property type="match status" value="1"/>
</dbReference>
<dbReference type="GO" id="GO:0005886">
    <property type="term" value="C:plasma membrane"/>
    <property type="evidence" value="ECO:0007669"/>
    <property type="project" value="UniProtKB-SubCell"/>
</dbReference>
<keyword evidence="4" id="KW-0067">ATP-binding</keyword>
<dbReference type="RefSeq" id="WP_051450074.1">
    <property type="nucleotide sequence ID" value="NZ_KI632511.1"/>
</dbReference>
<dbReference type="Proteomes" id="UP000019485">
    <property type="component" value="Unassembled WGS sequence"/>
</dbReference>
<dbReference type="PROSITE" id="PS50929">
    <property type="entry name" value="ABC_TM1F"/>
    <property type="match status" value="1"/>
</dbReference>
<dbReference type="PANTHER" id="PTHR43394:SF1">
    <property type="entry name" value="ATP-BINDING CASSETTE SUB-FAMILY B MEMBER 10, MITOCHONDRIAL"/>
    <property type="match status" value="1"/>
</dbReference>
<dbReference type="SUPFAM" id="SSF90123">
    <property type="entry name" value="ABC transporter transmembrane region"/>
    <property type="match status" value="1"/>
</dbReference>
<dbReference type="EMBL" id="AZAN01000001">
    <property type="protein sequence ID" value="ETA71072.1"/>
    <property type="molecule type" value="Genomic_DNA"/>
</dbReference>
<feature type="transmembrane region" description="Helical" evidence="8">
    <location>
        <begin position="263"/>
        <end position="280"/>
    </location>
</feature>
<keyword evidence="6 8" id="KW-0472">Membrane</keyword>
<dbReference type="InterPro" id="IPR017871">
    <property type="entry name" value="ABC_transporter-like_CS"/>
</dbReference>
<feature type="region of interest" description="Disordered" evidence="7">
    <location>
        <begin position="496"/>
        <end position="535"/>
    </location>
</feature>
<dbReference type="GO" id="GO:0016887">
    <property type="term" value="F:ATP hydrolysis activity"/>
    <property type="evidence" value="ECO:0007669"/>
    <property type="project" value="InterPro"/>
</dbReference>
<evidence type="ECO:0000256" key="2">
    <source>
        <dbReference type="ARBA" id="ARBA00022692"/>
    </source>
</evidence>
<evidence type="ECO:0000313" key="12">
    <source>
        <dbReference type="Proteomes" id="UP000019485"/>
    </source>
</evidence>
<organism evidence="11 12">
    <name type="scientific">Actinospica robiniae DSM 44927</name>
    <dbReference type="NCBI Taxonomy" id="479430"/>
    <lineage>
        <taxon>Bacteria</taxon>
        <taxon>Bacillati</taxon>
        <taxon>Actinomycetota</taxon>
        <taxon>Actinomycetes</taxon>
        <taxon>Catenulisporales</taxon>
        <taxon>Actinospicaceae</taxon>
        <taxon>Actinospica</taxon>
    </lineage>
</organism>
<dbReference type="Pfam" id="PF00005">
    <property type="entry name" value="ABC_tran"/>
    <property type="match status" value="1"/>
</dbReference>
<feature type="transmembrane region" description="Helical" evidence="8">
    <location>
        <begin position="292"/>
        <end position="312"/>
    </location>
</feature>
<keyword evidence="5 8" id="KW-1133">Transmembrane helix</keyword>
<keyword evidence="3" id="KW-0547">Nucleotide-binding</keyword>
<evidence type="ECO:0000256" key="7">
    <source>
        <dbReference type="SAM" id="MobiDB-lite"/>
    </source>
</evidence>
<feature type="domain" description="ABC transmembrane type-1" evidence="10">
    <location>
        <begin position="40"/>
        <end position="317"/>
    </location>
</feature>
<dbReference type="SUPFAM" id="SSF52540">
    <property type="entry name" value="P-loop containing nucleoside triphosphate hydrolases"/>
    <property type="match status" value="1"/>
</dbReference>
<evidence type="ECO:0000256" key="1">
    <source>
        <dbReference type="ARBA" id="ARBA00004651"/>
    </source>
</evidence>
<feature type="compositionally biased region" description="Low complexity" evidence="7">
    <location>
        <begin position="505"/>
        <end position="532"/>
    </location>
</feature>
<dbReference type="SMART" id="SM00382">
    <property type="entry name" value="AAA"/>
    <property type="match status" value="1"/>
</dbReference>
<evidence type="ECO:0000256" key="6">
    <source>
        <dbReference type="ARBA" id="ARBA00023136"/>
    </source>
</evidence>
<evidence type="ECO:0000256" key="4">
    <source>
        <dbReference type="ARBA" id="ARBA00022840"/>
    </source>
</evidence>
<dbReference type="InterPro" id="IPR027417">
    <property type="entry name" value="P-loop_NTPase"/>
</dbReference>
<dbReference type="InterPro" id="IPR039421">
    <property type="entry name" value="Type_1_exporter"/>
</dbReference>
<dbReference type="Gene3D" id="3.40.50.300">
    <property type="entry name" value="P-loop containing nucleotide triphosphate hydrolases"/>
    <property type="match status" value="1"/>
</dbReference>
<feature type="domain" description="ABC transporter" evidence="9">
    <location>
        <begin position="352"/>
        <end position="631"/>
    </location>
</feature>
<sequence>MSQEPDYPRSRRGRARLLLLACADLAGAAPTALAVKLTTTLVGGASPVAVAWLTMVVVNRMVSDSGMRGLTLPLALLCLVGLVMAVAQYADRYADRELGRRATVRGMSRLFGAVLAPVGIGELEDPAYQDRVRLAQQSITSGITQLVHGLIGAAQPAITTAGYLVSLWTVSPEVTWLVLASSVPALIAQLRLSGRREAVQRAMSPLMRRQLFYSMLMLDARAGTEIRLFGLGPLLRRRLLNEVTAGQRKDRAVDRATVWTESGLALLTACVAAAALFGAADRITTGHAPVGSLALLLAALAGVQAALAGLLMQVTSLGPALALYEVYHGIVGAPPDDVAAAPTDPGPLRIGIEVRDVWFRYHADRDWVLRAADLTLPAGTSTALVGLNGAGKSTLVKLLCRMYEPERGVITWDGIDIRQLDPEALRRRVGVLFQDYMTYAMTAGENIGVGEVSTLEPGPPDLDRIRAAANAAGIDAELAALPEGYDTMLGRMFATPGTSSGPTQAVGASSAGAASVRRAAAPGPARPTPGTSLSGGQWQRVALARALLRRDADLLVLDEPSSGLDAVAEGQIHTRIGELRAGRTSLLISHRLAAVRGADQIVVLREGRIVERGDHESLMLADGVYAELFRTQAAGYQLTPADSSGGHR</sequence>
<proteinExistence type="predicted"/>
<dbReference type="PROSITE" id="PS00211">
    <property type="entry name" value="ABC_TRANSPORTER_1"/>
    <property type="match status" value="1"/>
</dbReference>
<dbReference type="InterPro" id="IPR036640">
    <property type="entry name" value="ABC1_TM_sf"/>
</dbReference>
<dbReference type="HOGENOM" id="CLU_000604_84_3_11"/>
<gene>
    <name evidence="11" type="ORF">ActroDRAFT_0094</name>
</gene>
<dbReference type="AlphaFoldDB" id="W9E4H8"/>